<dbReference type="GO" id="GO:0009117">
    <property type="term" value="P:nucleotide metabolic process"/>
    <property type="evidence" value="ECO:0007669"/>
    <property type="project" value="InterPro"/>
</dbReference>
<dbReference type="SUPFAM" id="SSF48403">
    <property type="entry name" value="Ankyrin repeat"/>
    <property type="match status" value="1"/>
</dbReference>
<dbReference type="PROSITE" id="PS50088">
    <property type="entry name" value="ANK_REPEAT"/>
    <property type="match status" value="4"/>
</dbReference>
<dbReference type="Pfam" id="PF13637">
    <property type="entry name" value="Ank_4"/>
    <property type="match status" value="1"/>
</dbReference>
<name>A0A9X8E531_APHAT</name>
<dbReference type="InterPro" id="IPR002110">
    <property type="entry name" value="Ankyrin_rpt"/>
</dbReference>
<comment type="caution">
    <text evidence="4">The sequence shown here is derived from an EMBL/GenBank/DDBJ whole genome shotgun (WGS) entry which is preliminary data.</text>
</comment>
<evidence type="ECO:0000256" key="2">
    <source>
        <dbReference type="ARBA" id="ARBA00023043"/>
    </source>
</evidence>
<feature type="repeat" description="ANK" evidence="3">
    <location>
        <begin position="246"/>
        <end position="266"/>
    </location>
</feature>
<dbReference type="PANTHER" id="PTHR24198">
    <property type="entry name" value="ANKYRIN REPEAT AND PROTEIN KINASE DOMAIN-CONTAINING PROTEIN"/>
    <property type="match status" value="1"/>
</dbReference>
<dbReference type="GO" id="GO:0008253">
    <property type="term" value="F:5'-nucleotidase activity"/>
    <property type="evidence" value="ECO:0007669"/>
    <property type="project" value="InterPro"/>
</dbReference>
<protein>
    <recommendedName>
        <fullName evidence="6">IMP-specific 5'-nucleotidase 1</fullName>
    </recommendedName>
</protein>
<dbReference type="GO" id="GO:0000287">
    <property type="term" value="F:magnesium ion binding"/>
    <property type="evidence" value="ECO:0007669"/>
    <property type="project" value="InterPro"/>
</dbReference>
<feature type="repeat" description="ANK" evidence="3">
    <location>
        <begin position="213"/>
        <end position="245"/>
    </location>
</feature>
<dbReference type="InterPro" id="IPR009453">
    <property type="entry name" value="ISN1"/>
</dbReference>
<dbReference type="Gene3D" id="1.25.40.20">
    <property type="entry name" value="Ankyrin repeat-containing domain"/>
    <property type="match status" value="3"/>
</dbReference>
<dbReference type="Pfam" id="PF12796">
    <property type="entry name" value="Ank_2"/>
    <property type="match status" value="1"/>
</dbReference>
<dbReference type="GO" id="GO:0006190">
    <property type="term" value="P:inosine salvage"/>
    <property type="evidence" value="ECO:0007669"/>
    <property type="project" value="InterPro"/>
</dbReference>
<gene>
    <name evidence="4" type="ORF">DYB28_004512</name>
</gene>
<evidence type="ECO:0008006" key="6">
    <source>
        <dbReference type="Google" id="ProtNLM"/>
    </source>
</evidence>
<accession>A0A9X8E531</accession>
<evidence type="ECO:0000256" key="3">
    <source>
        <dbReference type="PROSITE-ProRule" id="PRU00023"/>
    </source>
</evidence>
<keyword evidence="2 3" id="KW-0040">ANK repeat</keyword>
<feature type="repeat" description="ANK" evidence="3">
    <location>
        <begin position="147"/>
        <end position="179"/>
    </location>
</feature>
<sequence>MVALLDIPAKILRKERAVGIYNPTNKRFVYENLEEIALTVQQVLVTNIPHCAFNGGNDVWVDIGNKALGISALQHYVVRLLPGDTSAEKKLFAAIAKGKEAKLRKYIAKCDPNVMNEAGNTALDLALEHRRHDVVSVLQAKEDAHLNGQTPLYQAAQHGKVEVVRVLLDHNAAVGAVSNNGWTALHDACANGHLDVVQVLVPFVDINVRTKDGGATALYVAAGTGQLAILKYLLDRQANPLLASKIGWTPLHSACYNGRVDVVQVLCASMGPDQINIPTNV</sequence>
<evidence type="ECO:0000313" key="4">
    <source>
        <dbReference type="EMBL" id="RLO09764.1"/>
    </source>
</evidence>
<dbReference type="AlphaFoldDB" id="A0A9X8E531"/>
<dbReference type="PANTHER" id="PTHR24198:SF165">
    <property type="entry name" value="ANKYRIN REPEAT-CONTAINING PROTEIN-RELATED"/>
    <property type="match status" value="1"/>
</dbReference>
<proteinExistence type="predicted"/>
<organism evidence="4 5">
    <name type="scientific">Aphanomyces astaci</name>
    <name type="common">Crayfish plague agent</name>
    <dbReference type="NCBI Taxonomy" id="112090"/>
    <lineage>
        <taxon>Eukaryota</taxon>
        <taxon>Sar</taxon>
        <taxon>Stramenopiles</taxon>
        <taxon>Oomycota</taxon>
        <taxon>Saprolegniomycetes</taxon>
        <taxon>Saprolegniales</taxon>
        <taxon>Verrucalvaceae</taxon>
        <taxon>Aphanomyces</taxon>
    </lineage>
</organism>
<dbReference type="InterPro" id="IPR036770">
    <property type="entry name" value="Ankyrin_rpt-contain_sf"/>
</dbReference>
<dbReference type="PROSITE" id="PS50297">
    <property type="entry name" value="ANK_REP_REGION"/>
    <property type="match status" value="4"/>
</dbReference>
<feature type="repeat" description="ANK" evidence="3">
    <location>
        <begin position="180"/>
        <end position="201"/>
    </location>
</feature>
<keyword evidence="1" id="KW-0677">Repeat</keyword>
<dbReference type="Pfam" id="PF06437">
    <property type="entry name" value="ISN1"/>
    <property type="match status" value="1"/>
</dbReference>
<dbReference type="Proteomes" id="UP000275652">
    <property type="component" value="Unassembled WGS sequence"/>
</dbReference>
<evidence type="ECO:0000313" key="5">
    <source>
        <dbReference type="Proteomes" id="UP000275652"/>
    </source>
</evidence>
<evidence type="ECO:0000256" key="1">
    <source>
        <dbReference type="ARBA" id="ARBA00022737"/>
    </source>
</evidence>
<dbReference type="SMART" id="SM00248">
    <property type="entry name" value="ANK"/>
    <property type="match status" value="5"/>
</dbReference>
<reference evidence="4 5" key="1">
    <citation type="journal article" date="2018" name="J. Invertebr. Pathol.">
        <title>New genotyping method for the causative agent of crayfish plague (Aphanomyces astaci) based on whole genome data.</title>
        <authorList>
            <person name="Minardi D."/>
            <person name="Studholme D.J."/>
            <person name="van der Giezen M."/>
            <person name="Pretto T."/>
            <person name="Oidtmann B."/>
        </authorList>
    </citation>
    <scope>NUCLEOTIDE SEQUENCE [LARGE SCALE GENOMIC DNA]</scope>
    <source>
        <strain evidence="4 5">KB13</strain>
    </source>
</reference>
<dbReference type="EMBL" id="QUTI01019283">
    <property type="protein sequence ID" value="RLO09764.1"/>
    <property type="molecule type" value="Genomic_DNA"/>
</dbReference>